<dbReference type="Gene3D" id="1.10.287.1260">
    <property type="match status" value="1"/>
</dbReference>
<evidence type="ECO:0000256" key="1">
    <source>
        <dbReference type="ARBA" id="ARBA00004651"/>
    </source>
</evidence>
<sequence length="365" mass="40370">MRNLITNNDIQAWLVAFGIAVAVIVLLYAAKGLLLRRLAHIAPNTVTYLDDLAVKILAATHPVFILLMGVYAGAQGLIMAERSALFLQHLTVTVLLLQAARWGDVGIKGWFHHYRLRRSAEDAASTTSTAALGFVARTALWVVIALMILDNFGVNITTLVASLGIGGIAVALAMQNILGDLFSSLSIVLDKPFVVGDFIIVDDVLGTVEYVGLKTTRLRSLGGEQIVFSNSDLLKSRIRNYKHMQTRRVLFTIRVPYKVSKAQVLAIPQILREAVEAQEQATFDRAHFKGYGTSSLEFETVYYVKSGDYGVYMDVQQAINVILFERFENEDIPFAYPTQLLKLDQPEAWLDVQAAVPEERRAANG</sequence>
<dbReference type="InterPro" id="IPR011014">
    <property type="entry name" value="MscS_channel_TM-2"/>
</dbReference>
<evidence type="ECO:0000256" key="3">
    <source>
        <dbReference type="ARBA" id="ARBA00022475"/>
    </source>
</evidence>
<keyword evidence="4 7" id="KW-0812">Transmembrane</keyword>
<feature type="domain" description="Mechanosensitive ion channel transmembrane helices 2/3" evidence="10">
    <location>
        <begin position="139"/>
        <end position="175"/>
    </location>
</feature>
<protein>
    <submittedName>
        <fullName evidence="11">Mechanosensitive ion channel family protein</fullName>
    </submittedName>
</protein>
<dbReference type="Pfam" id="PF21088">
    <property type="entry name" value="MS_channel_1st"/>
    <property type="match status" value="1"/>
</dbReference>
<gene>
    <name evidence="11" type="ORF">ACFOPH_05285</name>
</gene>
<keyword evidence="3" id="KW-1003">Cell membrane</keyword>
<dbReference type="SUPFAM" id="SSF50182">
    <property type="entry name" value="Sm-like ribonucleoproteins"/>
    <property type="match status" value="1"/>
</dbReference>
<comment type="caution">
    <text evidence="11">The sequence shown here is derived from an EMBL/GenBank/DDBJ whole genome shotgun (WGS) entry which is preliminary data.</text>
</comment>
<feature type="transmembrane region" description="Helical" evidence="7">
    <location>
        <begin position="123"/>
        <end position="149"/>
    </location>
</feature>
<proteinExistence type="inferred from homology"/>
<feature type="domain" description="Mechanosensitive ion channel MscS" evidence="8">
    <location>
        <begin position="176"/>
        <end position="243"/>
    </location>
</feature>
<dbReference type="InterPro" id="IPR049278">
    <property type="entry name" value="MS_channel_C"/>
</dbReference>
<evidence type="ECO:0000259" key="10">
    <source>
        <dbReference type="Pfam" id="PF21088"/>
    </source>
</evidence>
<evidence type="ECO:0000256" key="7">
    <source>
        <dbReference type="SAM" id="Phobius"/>
    </source>
</evidence>
<dbReference type="InterPro" id="IPR006685">
    <property type="entry name" value="MscS_channel_2nd"/>
</dbReference>
<organism evidence="11 12">
    <name type="scientific">Massilia haematophila</name>
    <dbReference type="NCBI Taxonomy" id="457923"/>
    <lineage>
        <taxon>Bacteria</taxon>
        <taxon>Pseudomonadati</taxon>
        <taxon>Pseudomonadota</taxon>
        <taxon>Betaproteobacteria</taxon>
        <taxon>Burkholderiales</taxon>
        <taxon>Oxalobacteraceae</taxon>
        <taxon>Telluria group</taxon>
        <taxon>Massilia</taxon>
    </lineage>
</organism>
<dbReference type="PANTHER" id="PTHR30566">
    <property type="entry name" value="YNAI-RELATED MECHANOSENSITIVE ION CHANNEL"/>
    <property type="match status" value="1"/>
</dbReference>
<comment type="subcellular location">
    <subcellularLocation>
        <location evidence="1">Cell membrane</location>
        <topology evidence="1">Multi-pass membrane protein</topology>
    </subcellularLocation>
</comment>
<dbReference type="Pfam" id="PF21082">
    <property type="entry name" value="MS_channel_3rd"/>
    <property type="match status" value="1"/>
</dbReference>
<dbReference type="SUPFAM" id="SSF82861">
    <property type="entry name" value="Mechanosensitive channel protein MscS (YggB), transmembrane region"/>
    <property type="match status" value="1"/>
</dbReference>
<keyword evidence="12" id="KW-1185">Reference proteome</keyword>
<evidence type="ECO:0000256" key="5">
    <source>
        <dbReference type="ARBA" id="ARBA00022989"/>
    </source>
</evidence>
<dbReference type="Proteomes" id="UP001595665">
    <property type="component" value="Unassembled WGS sequence"/>
</dbReference>
<evidence type="ECO:0000256" key="2">
    <source>
        <dbReference type="ARBA" id="ARBA00008017"/>
    </source>
</evidence>
<dbReference type="InterPro" id="IPR049142">
    <property type="entry name" value="MS_channel_1st"/>
</dbReference>
<evidence type="ECO:0000259" key="9">
    <source>
        <dbReference type="Pfam" id="PF21082"/>
    </source>
</evidence>
<dbReference type="RefSeq" id="WP_379733993.1">
    <property type="nucleotide sequence ID" value="NZ_JBHRVV010000001.1"/>
</dbReference>
<feature type="transmembrane region" description="Helical" evidence="7">
    <location>
        <begin position="156"/>
        <end position="178"/>
    </location>
</feature>
<feature type="transmembrane region" description="Helical" evidence="7">
    <location>
        <begin position="84"/>
        <end position="103"/>
    </location>
</feature>
<dbReference type="Gene3D" id="2.30.30.60">
    <property type="match status" value="1"/>
</dbReference>
<keyword evidence="6 7" id="KW-0472">Membrane</keyword>
<comment type="similarity">
    <text evidence="2">Belongs to the MscS (TC 1.A.23) family.</text>
</comment>
<evidence type="ECO:0000313" key="12">
    <source>
        <dbReference type="Proteomes" id="UP001595665"/>
    </source>
</evidence>
<keyword evidence="5 7" id="KW-1133">Transmembrane helix</keyword>
<feature type="transmembrane region" description="Helical" evidence="7">
    <location>
        <begin position="12"/>
        <end position="30"/>
    </location>
</feature>
<evidence type="ECO:0000313" key="11">
    <source>
        <dbReference type="EMBL" id="MFC3457658.1"/>
    </source>
</evidence>
<evidence type="ECO:0000256" key="6">
    <source>
        <dbReference type="ARBA" id="ARBA00023136"/>
    </source>
</evidence>
<dbReference type="Pfam" id="PF00924">
    <property type="entry name" value="MS_channel_2nd"/>
    <property type="match status" value="1"/>
</dbReference>
<feature type="domain" description="Mechanosensitive ion channel MscS C-terminal" evidence="9">
    <location>
        <begin position="250"/>
        <end position="334"/>
    </location>
</feature>
<dbReference type="Gene3D" id="3.30.70.100">
    <property type="match status" value="1"/>
</dbReference>
<dbReference type="InterPro" id="IPR023408">
    <property type="entry name" value="MscS_beta-dom_sf"/>
</dbReference>
<name>A0ABV7PEP1_9BURK</name>
<dbReference type="EMBL" id="JBHRVV010000001">
    <property type="protein sequence ID" value="MFC3457658.1"/>
    <property type="molecule type" value="Genomic_DNA"/>
</dbReference>
<accession>A0ABV7PEP1</accession>
<dbReference type="PANTHER" id="PTHR30566:SF25">
    <property type="entry name" value="INNER MEMBRANE PROTEIN"/>
    <property type="match status" value="1"/>
</dbReference>
<dbReference type="SUPFAM" id="SSF82689">
    <property type="entry name" value="Mechanosensitive channel protein MscS (YggB), C-terminal domain"/>
    <property type="match status" value="1"/>
</dbReference>
<reference evidence="12" key="1">
    <citation type="journal article" date="2019" name="Int. J. Syst. Evol. Microbiol.">
        <title>The Global Catalogue of Microorganisms (GCM) 10K type strain sequencing project: providing services to taxonomists for standard genome sequencing and annotation.</title>
        <authorList>
            <consortium name="The Broad Institute Genomics Platform"/>
            <consortium name="The Broad Institute Genome Sequencing Center for Infectious Disease"/>
            <person name="Wu L."/>
            <person name="Ma J."/>
        </authorList>
    </citation>
    <scope>NUCLEOTIDE SEQUENCE [LARGE SCALE GENOMIC DNA]</scope>
    <source>
        <strain evidence="12">CCM 7480</strain>
    </source>
</reference>
<dbReference type="InterPro" id="IPR011066">
    <property type="entry name" value="MscS_channel_C_sf"/>
</dbReference>
<dbReference type="InterPro" id="IPR010920">
    <property type="entry name" value="LSM_dom_sf"/>
</dbReference>
<feature type="transmembrane region" description="Helical" evidence="7">
    <location>
        <begin position="52"/>
        <end position="72"/>
    </location>
</feature>
<evidence type="ECO:0000256" key="4">
    <source>
        <dbReference type="ARBA" id="ARBA00022692"/>
    </source>
</evidence>
<evidence type="ECO:0000259" key="8">
    <source>
        <dbReference type="Pfam" id="PF00924"/>
    </source>
</evidence>